<accession>A0A0A6NYG1</accession>
<dbReference type="InterPro" id="IPR001732">
    <property type="entry name" value="UDP-Glc/GDP-Man_DH_N"/>
</dbReference>
<dbReference type="NCBIfam" id="TIGR03026">
    <property type="entry name" value="NDP-sugDHase"/>
    <property type="match status" value="1"/>
</dbReference>
<dbReference type="Proteomes" id="UP000076962">
    <property type="component" value="Unassembled WGS sequence"/>
</dbReference>
<comment type="caution">
    <text evidence="5">The sequence shown here is derived from an EMBL/GenBank/DDBJ whole genome shotgun (WGS) entry which is preliminary data.</text>
</comment>
<dbReference type="InterPro" id="IPR036291">
    <property type="entry name" value="NAD(P)-bd_dom_sf"/>
</dbReference>
<dbReference type="GO" id="GO:0051287">
    <property type="term" value="F:NAD binding"/>
    <property type="evidence" value="ECO:0007669"/>
    <property type="project" value="InterPro"/>
</dbReference>
<dbReference type="GO" id="GO:0000271">
    <property type="term" value="P:polysaccharide biosynthetic process"/>
    <property type="evidence" value="ECO:0007669"/>
    <property type="project" value="InterPro"/>
</dbReference>
<dbReference type="InterPro" id="IPR008927">
    <property type="entry name" value="6-PGluconate_DH-like_C_sf"/>
</dbReference>
<dbReference type="SUPFAM" id="SSF51735">
    <property type="entry name" value="NAD(P)-binding Rossmann-fold domains"/>
    <property type="match status" value="1"/>
</dbReference>
<gene>
    <name evidence="5" type="ORF">THIOM_004338</name>
</gene>
<dbReference type="FunFam" id="3.40.50.720:FF:000139">
    <property type="entry name" value="UDP-N-acetyl-D-mannosamine dehydrogenase"/>
    <property type="match status" value="1"/>
</dbReference>
<dbReference type="GO" id="GO:0016616">
    <property type="term" value="F:oxidoreductase activity, acting on the CH-OH group of donors, NAD or NADP as acceptor"/>
    <property type="evidence" value="ECO:0007669"/>
    <property type="project" value="InterPro"/>
</dbReference>
<evidence type="ECO:0000259" key="3">
    <source>
        <dbReference type="Pfam" id="PF00984"/>
    </source>
</evidence>
<feature type="domain" description="UDP-glucose/GDP-mannose dehydrogenase dimerisation" evidence="3">
    <location>
        <begin position="206"/>
        <end position="293"/>
    </location>
</feature>
<evidence type="ECO:0000313" key="5">
    <source>
        <dbReference type="EMBL" id="OAD19986.1"/>
    </source>
</evidence>
<evidence type="ECO:0000256" key="1">
    <source>
        <dbReference type="ARBA" id="ARBA00023002"/>
    </source>
</evidence>
<evidence type="ECO:0000313" key="6">
    <source>
        <dbReference type="Proteomes" id="UP000076962"/>
    </source>
</evidence>
<feature type="non-terminal residue" evidence="5">
    <location>
        <position position="338"/>
    </location>
</feature>
<keyword evidence="6" id="KW-1185">Reference proteome</keyword>
<dbReference type="InterPro" id="IPR036220">
    <property type="entry name" value="UDP-Glc/GDP-Man_DH_C_sf"/>
</dbReference>
<dbReference type="SUPFAM" id="SSF48179">
    <property type="entry name" value="6-phosphogluconate dehydrogenase C-terminal domain-like"/>
    <property type="match status" value="1"/>
</dbReference>
<dbReference type="EMBL" id="LUTY01002588">
    <property type="protein sequence ID" value="OAD19986.1"/>
    <property type="molecule type" value="Genomic_DNA"/>
</dbReference>
<evidence type="ECO:0000259" key="4">
    <source>
        <dbReference type="Pfam" id="PF03721"/>
    </source>
</evidence>
<feature type="domain" description="UDP-glucose/GDP-mannose dehydrogenase N-terminal" evidence="4">
    <location>
        <begin position="4"/>
        <end position="186"/>
    </location>
</feature>
<reference evidence="5 6" key="1">
    <citation type="submission" date="2016-05" db="EMBL/GenBank/DDBJ databases">
        <title>Single-cell genome of chain-forming Candidatus Thiomargarita nelsonii and comparison to other large sulfur-oxidizing bacteria.</title>
        <authorList>
            <person name="Winkel M."/>
            <person name="Salman V."/>
            <person name="Woyke T."/>
            <person name="Schulz-Vogt H."/>
            <person name="Richter M."/>
            <person name="Flood B."/>
            <person name="Bailey J."/>
            <person name="Amann R."/>
            <person name="Mussmann M."/>
        </authorList>
    </citation>
    <scope>NUCLEOTIDE SEQUENCE [LARGE SCALE GENOMIC DNA]</scope>
    <source>
        <strain evidence="5 6">THI036</strain>
    </source>
</reference>
<dbReference type="Gene3D" id="3.40.50.720">
    <property type="entry name" value="NAD(P)-binding Rossmann-like Domain"/>
    <property type="match status" value="2"/>
</dbReference>
<dbReference type="AlphaFoldDB" id="A0A0A6NYG1"/>
<dbReference type="Gene3D" id="1.20.5.100">
    <property type="entry name" value="Cytochrome c1, transmembrane anchor, C-terminal"/>
    <property type="match status" value="1"/>
</dbReference>
<dbReference type="PIRSF" id="PIRSF500136">
    <property type="entry name" value="UDP_ManNAc_DH"/>
    <property type="match status" value="1"/>
</dbReference>
<dbReference type="PANTHER" id="PTHR43491:SF1">
    <property type="entry name" value="UDP-N-ACETYL-D-MANNOSAMINE DEHYDROGENASE"/>
    <property type="match status" value="1"/>
</dbReference>
<evidence type="ECO:0000256" key="2">
    <source>
        <dbReference type="ARBA" id="ARBA00023027"/>
    </source>
</evidence>
<dbReference type="PANTHER" id="PTHR43491">
    <property type="entry name" value="UDP-N-ACETYL-D-MANNOSAMINE DEHYDROGENASE"/>
    <property type="match status" value="1"/>
</dbReference>
<dbReference type="InterPro" id="IPR014026">
    <property type="entry name" value="UDP-Glc/GDP-Man_DH_dimer"/>
</dbReference>
<name>A0A0A6NYG1_9GAMM</name>
<keyword evidence="2" id="KW-0520">NAD</keyword>
<dbReference type="GO" id="GO:0016628">
    <property type="term" value="F:oxidoreductase activity, acting on the CH-CH group of donors, NAD or NADP as acceptor"/>
    <property type="evidence" value="ECO:0007669"/>
    <property type="project" value="InterPro"/>
</dbReference>
<dbReference type="Pfam" id="PF00984">
    <property type="entry name" value="UDPG_MGDP_dh"/>
    <property type="match status" value="1"/>
</dbReference>
<dbReference type="Pfam" id="PF03721">
    <property type="entry name" value="UDPG_MGDP_dh_N"/>
    <property type="match status" value="1"/>
</dbReference>
<dbReference type="NCBIfam" id="NF008286">
    <property type="entry name" value="PRK11064.1"/>
    <property type="match status" value="1"/>
</dbReference>
<protein>
    <submittedName>
        <fullName evidence="5">UDP-N-acetyl-D-mannosaminuronic acid dehydrogenase</fullName>
    </submittedName>
</protein>
<keyword evidence="1" id="KW-0560">Oxidoreductase</keyword>
<organism evidence="5 6">
    <name type="scientific">Candidatus Thiomargarita nelsonii</name>
    <dbReference type="NCBI Taxonomy" id="1003181"/>
    <lineage>
        <taxon>Bacteria</taxon>
        <taxon>Pseudomonadati</taxon>
        <taxon>Pseudomonadota</taxon>
        <taxon>Gammaproteobacteria</taxon>
        <taxon>Thiotrichales</taxon>
        <taxon>Thiotrichaceae</taxon>
        <taxon>Thiomargarita</taxon>
    </lineage>
</organism>
<dbReference type="PIRSF" id="PIRSF000124">
    <property type="entry name" value="UDPglc_GDPman_dh"/>
    <property type="match status" value="1"/>
</dbReference>
<sequence length="338" mass="36637">MDFKKISVIGLGYIGLPTAAVIASRGIEVVGVDVSQHAVDTINQGKIHIVEPDLDIVVKSVVTTGKLRATTTPEKADAFLVAVPTPLINNHQPDLSYIEAAAKAIAPVLEKGNLVILESTSPVGTTEKMAQWLAQAREDFNFPQQAGEEADIRVAHCPERVLPGYVLQELVANDRIIGGMSAKCSELATALYKTFVRGECLITNARTAELSKLTENAFRDVNIAFANELSIICDKLKINVWELIKLANRHPRVNVLKPGPGVGGHCIAIDPWFIVDSAPDEARLISTAREINDSKPSHVLEKIRTAADEFKRPVIACLGLAFKADIDDLRESPALDIT</sequence>
<dbReference type="InterPro" id="IPR028359">
    <property type="entry name" value="UDP_ManNAc/GlcNAc_DH"/>
</dbReference>
<dbReference type="InterPro" id="IPR017476">
    <property type="entry name" value="UDP-Glc/GDP-Man"/>
</dbReference>
<dbReference type="SUPFAM" id="SSF52413">
    <property type="entry name" value="UDP-glucose/GDP-mannose dehydrogenase C-terminal domain"/>
    <property type="match status" value="1"/>
</dbReference>
<proteinExistence type="predicted"/>